<keyword evidence="1" id="KW-1133">Transmembrane helix</keyword>
<sequence>MDPLLVFAVCVIANILLVIPAFIILHFVFEWLGTKKWAAKPLQKLHAKSKKYIDKYGFLGLMVFVAVPLPGTGAYAGSFVAHLFEIEKKRAFIAIALGVIIAGIIVTAASVGLLPIVKAVFGI</sequence>
<keyword evidence="1" id="KW-0812">Transmembrane</keyword>
<feature type="transmembrane region" description="Helical" evidence="1">
    <location>
        <begin position="91"/>
        <end position="117"/>
    </location>
</feature>
<dbReference type="InterPro" id="IPR009577">
    <property type="entry name" value="Sm_multidrug_ex"/>
</dbReference>
<dbReference type="PANTHER" id="PTHR36007:SF2">
    <property type="entry name" value="TRANSPORT PROTEIN-RELATED"/>
    <property type="match status" value="1"/>
</dbReference>
<proteinExistence type="predicted"/>
<evidence type="ECO:0000313" key="2">
    <source>
        <dbReference type="EMBL" id="MBS3057767.1"/>
    </source>
</evidence>
<feature type="transmembrane region" description="Helical" evidence="1">
    <location>
        <begin position="53"/>
        <end position="71"/>
    </location>
</feature>
<keyword evidence="1" id="KW-0472">Membrane</keyword>
<protein>
    <submittedName>
        <fullName evidence="2">Small multi-drug export protein</fullName>
    </submittedName>
</protein>
<accession>A0A8T4KUG1</accession>
<dbReference type="PANTHER" id="PTHR36007">
    <property type="entry name" value="TRANSPORT PROTEIN-RELATED"/>
    <property type="match status" value="1"/>
</dbReference>
<name>A0A8T4KUG1_9ARCH</name>
<evidence type="ECO:0000313" key="3">
    <source>
        <dbReference type="Proteomes" id="UP000677687"/>
    </source>
</evidence>
<dbReference type="EMBL" id="JAGVWD010000068">
    <property type="protein sequence ID" value="MBS3057767.1"/>
    <property type="molecule type" value="Genomic_DNA"/>
</dbReference>
<dbReference type="AlphaFoldDB" id="A0A8T4KUG1"/>
<organism evidence="2 3">
    <name type="scientific">Candidatus Iainarchaeum sp</name>
    <dbReference type="NCBI Taxonomy" id="3101447"/>
    <lineage>
        <taxon>Archaea</taxon>
        <taxon>Candidatus Iainarchaeota</taxon>
        <taxon>Candidatus Iainarchaeia</taxon>
        <taxon>Candidatus Iainarchaeales</taxon>
        <taxon>Candidatus Iainarchaeaceae</taxon>
        <taxon>Candidatus Iainarchaeum</taxon>
    </lineage>
</organism>
<comment type="caution">
    <text evidence="2">The sequence shown here is derived from an EMBL/GenBank/DDBJ whole genome shotgun (WGS) entry which is preliminary data.</text>
</comment>
<gene>
    <name evidence="2" type="ORF">J4415_04030</name>
</gene>
<dbReference type="Proteomes" id="UP000677687">
    <property type="component" value="Unassembled WGS sequence"/>
</dbReference>
<evidence type="ECO:0000256" key="1">
    <source>
        <dbReference type="SAM" id="Phobius"/>
    </source>
</evidence>
<dbReference type="Pfam" id="PF06695">
    <property type="entry name" value="Sm_multidrug_ex"/>
    <property type="match status" value="1"/>
</dbReference>
<reference evidence="2" key="1">
    <citation type="submission" date="2021-03" db="EMBL/GenBank/DDBJ databases">
        <authorList>
            <person name="Jaffe A."/>
        </authorList>
    </citation>
    <scope>NUCLEOTIDE SEQUENCE</scope>
    <source>
        <strain evidence="2">RIFCSPHIGHO2_01_FULL_AR10_44_11</strain>
    </source>
</reference>
<reference evidence="2" key="2">
    <citation type="submission" date="2021-05" db="EMBL/GenBank/DDBJ databases">
        <title>Protein family content uncovers lineage relationships and bacterial pathway maintenance mechanisms in DPANN archaea.</title>
        <authorList>
            <person name="Castelle C.J."/>
            <person name="Meheust R."/>
            <person name="Jaffe A.L."/>
            <person name="Seitz K."/>
            <person name="Gong X."/>
            <person name="Baker B.J."/>
            <person name="Banfield J.F."/>
        </authorList>
    </citation>
    <scope>NUCLEOTIDE SEQUENCE</scope>
    <source>
        <strain evidence="2">RIFCSPHIGHO2_01_FULL_AR10_44_11</strain>
    </source>
</reference>
<feature type="transmembrane region" description="Helical" evidence="1">
    <location>
        <begin position="6"/>
        <end position="32"/>
    </location>
</feature>